<evidence type="ECO:0000313" key="1">
    <source>
        <dbReference type="EMBL" id="SHJ02043.1"/>
    </source>
</evidence>
<organism evidence="1 2">
    <name type="scientific">Pseudobutyrivibrio xylanivorans DSM 14809</name>
    <dbReference type="NCBI Taxonomy" id="1123012"/>
    <lineage>
        <taxon>Bacteria</taxon>
        <taxon>Bacillati</taxon>
        <taxon>Bacillota</taxon>
        <taxon>Clostridia</taxon>
        <taxon>Lachnospirales</taxon>
        <taxon>Lachnospiraceae</taxon>
        <taxon>Pseudobutyrivibrio</taxon>
    </lineage>
</organism>
<dbReference type="EMBL" id="FQYQ01000008">
    <property type="protein sequence ID" value="SHJ02043.1"/>
    <property type="molecule type" value="Genomic_DNA"/>
</dbReference>
<keyword evidence="2" id="KW-1185">Reference proteome</keyword>
<dbReference type="Gene3D" id="1.20.1440.30">
    <property type="entry name" value="Biosynthetic Protein domain"/>
    <property type="match status" value="1"/>
</dbReference>
<accession>A0A1M6FWH0</accession>
<dbReference type="PANTHER" id="PTHR31299">
    <property type="entry name" value="ESTERASE, PUTATIVE (AFU_ORTHOLOGUE AFUA_1G05850)-RELATED"/>
    <property type="match status" value="1"/>
</dbReference>
<gene>
    <name evidence="1" type="ORF">SAMN02745725_01590</name>
</gene>
<dbReference type="Proteomes" id="UP000184185">
    <property type="component" value="Unassembled WGS sequence"/>
</dbReference>
<dbReference type="PANTHER" id="PTHR31299:SF0">
    <property type="entry name" value="ESTERASE, PUTATIVE (AFU_ORTHOLOGUE AFUA_1G05850)-RELATED"/>
    <property type="match status" value="1"/>
</dbReference>
<dbReference type="SUPFAM" id="SSF159501">
    <property type="entry name" value="EreA/ChaN-like"/>
    <property type="match status" value="1"/>
</dbReference>
<name>A0A1M6FWH0_PSEXY</name>
<dbReference type="Gene3D" id="3.30.1870.10">
    <property type="entry name" value="EreA-like, domain 2"/>
    <property type="match status" value="1"/>
</dbReference>
<dbReference type="InterPro" id="IPR052036">
    <property type="entry name" value="Hydrolase/PRTase-associated"/>
</dbReference>
<protein>
    <submittedName>
        <fullName evidence="1">Erythromycin esterase</fullName>
    </submittedName>
</protein>
<dbReference type="GO" id="GO:0046677">
    <property type="term" value="P:response to antibiotic"/>
    <property type="evidence" value="ECO:0007669"/>
    <property type="project" value="InterPro"/>
</dbReference>
<dbReference type="InterPro" id="IPR007815">
    <property type="entry name" value="Emycin_Estase"/>
</dbReference>
<dbReference type="AlphaFoldDB" id="A0A1M6FWH0"/>
<proteinExistence type="predicted"/>
<dbReference type="Pfam" id="PF05139">
    <property type="entry name" value="Erythro_esteras"/>
    <property type="match status" value="1"/>
</dbReference>
<dbReference type="Gene3D" id="3.40.1660.10">
    <property type="entry name" value="EreA-like (biosynthetic domain)"/>
    <property type="match status" value="1"/>
</dbReference>
<dbReference type="CDD" id="cd14728">
    <property type="entry name" value="Ere-like"/>
    <property type="match status" value="1"/>
</dbReference>
<evidence type="ECO:0000313" key="2">
    <source>
        <dbReference type="Proteomes" id="UP000184185"/>
    </source>
</evidence>
<reference evidence="1 2" key="1">
    <citation type="submission" date="2016-11" db="EMBL/GenBank/DDBJ databases">
        <authorList>
            <person name="Jaros S."/>
            <person name="Januszkiewicz K."/>
            <person name="Wedrychowicz H."/>
        </authorList>
    </citation>
    <scope>NUCLEOTIDE SEQUENCE [LARGE SCALE GENOMIC DNA]</scope>
    <source>
        <strain evidence="1 2">DSM 14809</strain>
    </source>
</reference>
<sequence>MIGFNYKTVLASHKIKDVVEAGTTVEEFTIPSDVEIVGVGEATHGNKEFQEIKLEIFKKLVKDNGFTAFAIEADYGDCLAANEYIQGGEGDAREIVNNMMFTLYHTDEMADTLEWMRDYNMAVNENQKLRFYGFDMQNPDVTVPYLLDYLKKNNIDVETSELEKLTDYEAVAKGENVKKELADIRTELNKKSKEYLDYDLESALHMTTTISQYMDYEKPDQIEMLDYRDKCMAENVTWILDLEKQIGGGKVMLGAHDGHIGKISQLGYQKTSMGGELKEKYGDKYYSLGTDFFKTTDNIAVTREDENSESQRKNYSLTSADPLAYQAKYFDDKRYCLDFTTLSETEQKSVYDMVHSDVTMGSIGEGFADVYCLMHWAYRIDKVPADLYDGMVFYYKTNPIEPEN</sequence>